<evidence type="ECO:0000259" key="6">
    <source>
        <dbReference type="Pfam" id="PF00905"/>
    </source>
</evidence>
<evidence type="ECO:0000256" key="1">
    <source>
        <dbReference type="ARBA" id="ARBA00004370"/>
    </source>
</evidence>
<keyword evidence="5" id="KW-0812">Transmembrane</keyword>
<dbReference type="Gene3D" id="3.30.450.330">
    <property type="match status" value="1"/>
</dbReference>
<proteinExistence type="inferred from homology"/>
<dbReference type="InterPro" id="IPR036138">
    <property type="entry name" value="PBP_dimer_sf"/>
</dbReference>
<keyword evidence="5" id="KW-1133">Transmembrane helix</keyword>
<evidence type="ECO:0000256" key="5">
    <source>
        <dbReference type="SAM" id="Phobius"/>
    </source>
</evidence>
<name>A0ABV1NVH8_9ACTN</name>
<feature type="domain" description="Penicillin-binding protein dimerisation" evidence="7">
    <location>
        <begin position="74"/>
        <end position="228"/>
    </location>
</feature>
<organism evidence="8 9">
    <name type="scientific">Nocardioides kribbensis</name>
    <dbReference type="NCBI Taxonomy" id="305517"/>
    <lineage>
        <taxon>Bacteria</taxon>
        <taxon>Bacillati</taxon>
        <taxon>Actinomycetota</taxon>
        <taxon>Actinomycetes</taxon>
        <taxon>Propionibacteriales</taxon>
        <taxon>Nocardioidaceae</taxon>
        <taxon>Nocardioides</taxon>
    </lineage>
</organism>
<evidence type="ECO:0000313" key="9">
    <source>
        <dbReference type="Proteomes" id="UP001482520"/>
    </source>
</evidence>
<evidence type="ECO:0000256" key="3">
    <source>
        <dbReference type="ARBA" id="ARBA00023136"/>
    </source>
</evidence>
<comment type="caution">
    <text evidence="8">The sequence shown here is derived from an EMBL/GenBank/DDBJ whole genome shotgun (WGS) entry which is preliminary data.</text>
</comment>
<dbReference type="PANTHER" id="PTHR30627">
    <property type="entry name" value="PEPTIDOGLYCAN D,D-TRANSPEPTIDASE"/>
    <property type="match status" value="1"/>
</dbReference>
<dbReference type="Gene3D" id="3.40.710.10">
    <property type="entry name" value="DD-peptidase/beta-lactamase superfamily"/>
    <property type="match status" value="1"/>
</dbReference>
<accession>A0ABV1NVH8</accession>
<dbReference type="InterPro" id="IPR012338">
    <property type="entry name" value="Beta-lactam/transpept-like"/>
</dbReference>
<protein>
    <submittedName>
        <fullName evidence="8">Penicillin-binding protein 2</fullName>
    </submittedName>
</protein>
<feature type="transmembrane region" description="Helical" evidence="5">
    <location>
        <begin position="33"/>
        <end position="50"/>
    </location>
</feature>
<dbReference type="Gene3D" id="3.90.1310.10">
    <property type="entry name" value="Penicillin-binding protein 2a (Domain 2)"/>
    <property type="match status" value="1"/>
</dbReference>
<keyword evidence="9" id="KW-1185">Reference proteome</keyword>
<comment type="subcellular location">
    <subcellularLocation>
        <location evidence="1">Membrane</location>
    </subcellularLocation>
</comment>
<keyword evidence="3 5" id="KW-0472">Membrane</keyword>
<dbReference type="InterPro" id="IPR050515">
    <property type="entry name" value="Beta-lactam/transpept"/>
</dbReference>
<dbReference type="InterPro" id="IPR005311">
    <property type="entry name" value="PBP_dimer"/>
</dbReference>
<evidence type="ECO:0000259" key="7">
    <source>
        <dbReference type="Pfam" id="PF03717"/>
    </source>
</evidence>
<comment type="similarity">
    <text evidence="2">Belongs to the transpeptidase family.</text>
</comment>
<evidence type="ECO:0000256" key="2">
    <source>
        <dbReference type="ARBA" id="ARBA00007171"/>
    </source>
</evidence>
<reference evidence="8 9" key="1">
    <citation type="submission" date="2024-02" db="EMBL/GenBank/DDBJ databases">
        <title>Full genome sequence of Nocardioides kribbensis.</title>
        <authorList>
            <person name="Poletto B.L."/>
            <person name="Silva G."/>
            <person name="Galante D."/>
            <person name="Campos K.R."/>
            <person name="Santos M.B.N."/>
            <person name="Sacchi C.T."/>
        </authorList>
    </citation>
    <scope>NUCLEOTIDE SEQUENCE [LARGE SCALE GENOMIC DNA]</scope>
    <source>
        <strain evidence="8 9">O4R</strain>
    </source>
</reference>
<dbReference type="RefSeq" id="WP_349803905.1">
    <property type="nucleotide sequence ID" value="NZ_JBEGDP010000003.1"/>
</dbReference>
<feature type="region of interest" description="Disordered" evidence="4">
    <location>
        <begin position="1"/>
        <end position="23"/>
    </location>
</feature>
<dbReference type="EMBL" id="JBEGDP010000003">
    <property type="protein sequence ID" value="MEQ7846520.1"/>
    <property type="molecule type" value="Genomic_DNA"/>
</dbReference>
<gene>
    <name evidence="8" type="ORF">V6R90_04450</name>
</gene>
<dbReference type="InterPro" id="IPR001460">
    <property type="entry name" value="PCN-bd_Tpept"/>
</dbReference>
<evidence type="ECO:0000313" key="8">
    <source>
        <dbReference type="EMBL" id="MEQ7846520.1"/>
    </source>
</evidence>
<dbReference type="SUPFAM" id="SSF56519">
    <property type="entry name" value="Penicillin binding protein dimerisation domain"/>
    <property type="match status" value="1"/>
</dbReference>
<dbReference type="Pfam" id="PF03717">
    <property type="entry name" value="PBP_dimer"/>
    <property type="match status" value="1"/>
</dbReference>
<dbReference type="SUPFAM" id="SSF56601">
    <property type="entry name" value="beta-lactamase/transpeptidase-like"/>
    <property type="match status" value="1"/>
</dbReference>
<dbReference type="Pfam" id="PF00905">
    <property type="entry name" value="Transpeptidase"/>
    <property type="match status" value="1"/>
</dbReference>
<evidence type="ECO:0000256" key="4">
    <source>
        <dbReference type="SAM" id="MobiDB-lite"/>
    </source>
</evidence>
<sequence length="605" mass="64137">MRQTRQPMRRTAARGPARPAGELRGSPQLRLRIGFLVIAMVLSVFVGRLVQLQGLDPASYASMAAAEGLEEIVLPAERGDILDRNGEPLAESVDGLMVVADPALTADDAPELARFLANRLDVDYFTILPRLRAEDSRFQYIARSVPAALATSVVSKARALGYDGLVTERDPVREYPAGDVAANLVGFVGTPRKNGTTKPLAGFERTFDDLLDGVDGEARYSVAAGNRVPLGENTTVPAVDGEDLRTTLDRDLQFYSQRVLRQAVRDSGGESGSVVVLDSRTGDVLTLADYPTFDANHPLESDEADLGSRAVSDVYEPGSVEKVLTVAGLVDAGKVTARTRLTVPGVLQREGDNPISDWFDHGTIRLTLAGVIAQSSNIGTVMATEKYDDGELRSYLDAFGLGRTTGTGIRGESAGILPDESIWSDALQDRIAFGQSVSVNALQMAAAVNTIANGGVRIDPSVVLGSATTDSGEQVGTDHATERRVISEDAARQTTHMMERVVDPEVGVAPGAAVPGYRVAGKTGTAQRASSECQCYDGSYTVSFAGFAPADDPRFTIYVVVQNPTSGGGGGSVGGPAFSKIMGYALRRYAVPPTGTDPSRLPVEW</sequence>
<dbReference type="PANTHER" id="PTHR30627:SF1">
    <property type="entry name" value="PEPTIDOGLYCAN D,D-TRANSPEPTIDASE FTSI"/>
    <property type="match status" value="1"/>
</dbReference>
<dbReference type="Proteomes" id="UP001482520">
    <property type="component" value="Unassembled WGS sequence"/>
</dbReference>
<feature type="domain" description="Penicillin-binding protein transpeptidase" evidence="6">
    <location>
        <begin position="272"/>
        <end position="582"/>
    </location>
</feature>